<dbReference type="RefSeq" id="WP_011254317.1">
    <property type="nucleotide sequence ID" value="NC_006814.3"/>
</dbReference>
<feature type="region of interest" description="Disordered" evidence="5">
    <location>
        <begin position="123"/>
        <end position="196"/>
    </location>
</feature>
<evidence type="ECO:0000256" key="5">
    <source>
        <dbReference type="SAM" id="MobiDB-lite"/>
    </source>
</evidence>
<keyword evidence="3" id="KW-0732">Signal</keyword>
<dbReference type="InterPro" id="IPR005877">
    <property type="entry name" value="YSIRK_signal_dom"/>
</dbReference>
<feature type="compositionally biased region" description="Basic and acidic residues" evidence="5">
    <location>
        <begin position="2345"/>
        <end position="2356"/>
    </location>
</feature>
<feature type="region of interest" description="Disordered" evidence="5">
    <location>
        <begin position="2181"/>
        <end position="2231"/>
    </location>
</feature>
<feature type="transmembrane region" description="Helical" evidence="6">
    <location>
        <begin position="2626"/>
        <end position="2645"/>
    </location>
</feature>
<protein>
    <submittedName>
        <fullName evidence="8">Putative mucus binding protein</fullName>
    </submittedName>
</protein>
<dbReference type="PANTHER" id="PTHR48234">
    <property type="entry name" value="GH09231P"/>
    <property type="match status" value="1"/>
</dbReference>
<organism evidence="9">
    <name type="scientific">Lactobacillus acidophilus (strain ATCC 700396 / NCK56 / N2 / NCFM)</name>
    <dbReference type="NCBI Taxonomy" id="272621"/>
    <lineage>
        <taxon>Bacteria</taxon>
        <taxon>Bacillati</taxon>
        <taxon>Bacillota</taxon>
        <taxon>Bacilli</taxon>
        <taxon>Lactobacillales</taxon>
        <taxon>Lactobacillaceae</taxon>
        <taxon>Lactobacillus</taxon>
    </lineage>
</organism>
<dbReference type="InterPro" id="IPR041558">
    <property type="entry name" value="MucBP_2"/>
</dbReference>
<dbReference type="HOGENOM" id="CLU_000356_0_0_9"/>
<dbReference type="InterPro" id="IPR041495">
    <property type="entry name" value="Mub_B2"/>
</dbReference>
<feature type="domain" description="Gram-positive cocci surface proteins LPxTG" evidence="7">
    <location>
        <begin position="2616"/>
        <end position="2650"/>
    </location>
</feature>
<feature type="region of interest" description="Disordered" evidence="5">
    <location>
        <begin position="2327"/>
        <end position="2356"/>
    </location>
</feature>
<dbReference type="NCBIfam" id="TIGR01167">
    <property type="entry name" value="LPXTG_anchor"/>
    <property type="match status" value="1"/>
</dbReference>
<feature type="compositionally biased region" description="Low complexity" evidence="5">
    <location>
        <begin position="2515"/>
        <end position="2544"/>
    </location>
</feature>
<feature type="compositionally biased region" description="Polar residues" evidence="5">
    <location>
        <begin position="2195"/>
        <end position="2204"/>
    </location>
</feature>
<name>Q5FKA6_LACAC</name>
<feature type="compositionally biased region" description="Basic and acidic residues" evidence="5">
    <location>
        <begin position="148"/>
        <end position="160"/>
    </location>
</feature>
<feature type="region of interest" description="Disordered" evidence="5">
    <location>
        <begin position="1934"/>
        <end position="1964"/>
    </location>
</feature>
<feature type="compositionally biased region" description="Basic and acidic residues" evidence="5">
    <location>
        <begin position="2564"/>
        <end position="2573"/>
    </location>
</feature>
<evidence type="ECO:0000256" key="1">
    <source>
        <dbReference type="ARBA" id="ARBA00022512"/>
    </source>
</evidence>
<evidence type="ECO:0000256" key="2">
    <source>
        <dbReference type="ARBA" id="ARBA00022525"/>
    </source>
</evidence>
<dbReference type="PROSITE" id="PS50847">
    <property type="entry name" value="GRAM_POS_ANCHORING"/>
    <property type="match status" value="1"/>
</dbReference>
<feature type="compositionally biased region" description="Polar residues" evidence="5">
    <location>
        <begin position="161"/>
        <end position="172"/>
    </location>
</feature>
<feature type="region of interest" description="Disordered" evidence="5">
    <location>
        <begin position="1"/>
        <end position="20"/>
    </location>
</feature>
<gene>
    <name evidence="8" type="ordered locus">LBA1019</name>
</gene>
<dbReference type="Pfam" id="PF04650">
    <property type="entry name" value="YSIRK_signal"/>
    <property type="match status" value="1"/>
</dbReference>
<dbReference type="PATRIC" id="fig|272621.13.peg.968"/>
<keyword evidence="4" id="KW-0572">Peptidoglycan-anchor</keyword>
<keyword evidence="6" id="KW-0812">Transmembrane</keyword>
<evidence type="ECO:0000256" key="4">
    <source>
        <dbReference type="ARBA" id="ARBA00023088"/>
    </source>
</evidence>
<accession>Q5FKA6</accession>
<dbReference type="BioCyc" id="LACI272621:G1G49-1018-MONOMER"/>
<evidence type="ECO:0000259" key="7">
    <source>
        <dbReference type="PROSITE" id="PS50847"/>
    </source>
</evidence>
<dbReference type="Pfam" id="PF00746">
    <property type="entry name" value="Gram_pos_anchor"/>
    <property type="match status" value="1"/>
</dbReference>
<keyword evidence="2" id="KW-0964">Secreted</keyword>
<dbReference type="Pfam" id="PF17965">
    <property type="entry name" value="MucBP_2"/>
    <property type="match status" value="4"/>
</dbReference>
<feature type="region of interest" description="Disordered" evidence="5">
    <location>
        <begin position="1666"/>
        <end position="1692"/>
    </location>
</feature>
<dbReference type="InterPro" id="IPR052506">
    <property type="entry name" value="Bact_Fn-Binding"/>
</dbReference>
<dbReference type="Gene3D" id="2.60.40.4300">
    <property type="match status" value="8"/>
</dbReference>
<feature type="region of interest" description="Disordered" evidence="5">
    <location>
        <begin position="1549"/>
        <end position="1577"/>
    </location>
</feature>
<evidence type="ECO:0000313" key="8">
    <source>
        <dbReference type="EMBL" id="AAV42868.1"/>
    </source>
</evidence>
<sequence length="2650" mass="284423">MISKNNRIKRMEATSERKQHHGIRTLSVGAVSVLLGTTLWISIPTSTVHADEINIDDNQPKTNLESNESASTDHVEKVIVEQNQSSSEGAQQDINAANDVSAQNDQKSVNKINDEIIKNENVDADIKTNTDNSHAETSYGQTESQEIIENKQKTDVEKNKTQTTDNITPVEQTGNSSENTSTNVTTQSPVDNSTNNDVNVNNSNLADTQAELIDSNTQFYESSPLIDQIGQQGKTTVNSSNNTSSKLNIDDLSPDLSDEVLKANLTQGNQILLNQSNSSDTMAGKNADPTKQLEAMARTATLVAASPNADNYTTVNNYNDLQRAVSNYSVSGVNIDGDIYVFGNLTINRAFTIKGTNNAKLNLNQNAIINNSTLTLEDITVNGSIMGNGTVNIKGDVISNVNESNGYTLTNSEKATPGVKVNWTQTKGYNIQSSTVNVDDNASLTINRSSVGDGIHLLSNGIVNVGNYSQLTINMNTNNELGTGATARYHDAGIFAESNGSFTTGYKSVVTLNTSIGQGIAMTGLRPNVTDNDRFGGYTRDRANGAGQINLGQYSTLNFTGRDGVILGNNSNFNVGEYANVHFENKGRGVALDLANNSNINIADHAVTYFHSVGKNTTNAIGVVVGPSGSYEGYNYIGVNEAGNITIGEDATFRVIMENRGDNAWDDVISLDSQLATTNAAFTSKKGAIIDIRDDNTNFYAELISFPLGAANSRIDIQDPLLLNLQRYSAGGETTGWMAGVGGVAINSTSEKYTANLIYMGGTKGVLSIGGTNYVVYQQIKSDGAQQIWTDVDSVEFHKNGFASQDIFNNGANSDVSISGNGFTSGIRANQIRDNQTDPTLVNLQNSPAYGISTMRASHQIWIPHETSTQIKGTHTNTISYVYEDGTPVMGADSQPLVVTQNLNLARDLTLDLTSEQIKTIQDYALGHTADETLNYIRSGYSVTQDSGWTYTNDQGQKVTDPYASVTSPVKEGYIITIQSTNAPGVTLGADGQTVKANFVFDAANDVVQNGQLSAGYRNQGITGIPDNYQTIVVYKKAEKGSVQVIFYDDTTNDAIPSVGFNSGTEEAGTPVTYTTAQNISDLEKQGYVYVSTDGVIPTTIPNNATLITVHMKHGTNPVNPDQPTDKYTKEDLQKTVTRTINYIDTAGNIIADSVTSTVVFTGSGTIDTVTGNLVTVDASGNIVDQNGQLTWTYSVDGDSAQSGNSYTFAETAAKPSIDYNGSTYNFVSVTPGNYSAGNGSVTSYEVNTNNSHDLTVDVIYNEGATYHTGKTDTKNVTRIINYLDGKTDEKIPINLILANPVEQTVSMYRTEILDSTGKVIGYGTVSQDGKMYTLNNNWIIDGIWESVNSPDLTTNGYKAPRFEDSSLAAIVAEYIVNADTKNATVNVYYDHQVIPIGPDTPDKHGVDINQVEKVVKETVHYVGAGDKTPADQVQTSKWIRTVTVDVVTNEVVPDGEFTTDWTIPSDEKSTYDQVDTPVVNGYYADQANVPATAVTQNDIEKTITYKQIGKVIPVDPSGNQIPGIDTPHFPNDPNDPTKVIPGEKPYVPGYHPETGKPGDAVDPAPGDPSKDVEVPYTPETPIVDQKAVVNYIDSDEENKVITSSGDLIGKPGEQIDYTTIPTITDLTNKGYVLIYDGFPTRVTFDDDDGITQIFTVVLKHGTQTVTPEKPGIPGDPINPNDPDGPKWSDETGKDSLIKTGTQTIHYEGAGSKTPTDNVQNFEFTRTAVIDKVTGEVISTSGWNVTSYTFGNVDTPIVEGYHADKRNAGGTTITPDDLNKMLVVRYTPNGKIIPVDPAGNPIPNVPTPQYPTDPTDPTKVVPDEPVPAIPGYRPSTPIVTPTDPDKDTPVPYAPIQGSIQVIFHDDTSNQTIPDVGYNSGVQDEGTRIDYTTNKNITDLINKGYVYVGTDGNVPAEIVADQNITITVHMKHGTTTITPDQPGKPGEPINPNDPNGPKWPSDTDTKGLTKQGNQTIHYVYVDGNKAADDNVQNVTFVHTLVFDNVTGQVIDDRGWTPESHKFNNVFSPTIDGHHADKIVVDGVTVTVDNPTSETTVVYAKNGQVIREQQEVKASQIVKYVDDEGNELHKSELQEFTFTYTGDAYDEVTGAKVQTGTWNAISTDFPVVDVPVITGYVAVSGYTNNNGKYMAGGFTTTRESSEDQRNRVFTVLYKKVGNIVPVGPDGTTPIPDAPTPSYKNDPTNPTKVIPDEPVPKVPGYTPNTPTVTPGDPTTDTLVPYTPGNPITDQKAVVNYIDADEGNKVIISSGNLIGKAGDKVDYNTSDTIKNLENKGYVLVHNGFPDGVTFDNDDSTIQTYTVILKHGTTTVIPDKPGKPGEPINPNDPDGPKWPDTTGKDNLSKTGTQTIHYTGAGNNTPKDNVQSFTFTRTAVVDNVTGKVISTGAWNVTSHTFGNVDTPVVEGYHADKRTAGNTTITPEDLNKIVTVNYTANGKIIPVDPNGKPIPNVPTPTYPTDPNDPTKVVPNEPVPTIPGYKPSVPTVTPSDPGKDTPVPYAPQTTPVTPNIPVTPNEPSTPTTPDTSAPTPHGEDVPVTPNEPDTPAPAPHGEKPEEPDRPAPAPHAPKAPTAKGNNTPEKEDKTVPTAAAVVKNEQTPEAELPQTGEKNDSAAAILGATAGMIGLIGLSGVKKKKS</sequence>
<dbReference type="Proteomes" id="UP000006381">
    <property type="component" value="Chromosome"/>
</dbReference>
<dbReference type="EMBL" id="CP000033">
    <property type="protein sequence ID" value="AAV42868.1"/>
    <property type="molecule type" value="Genomic_DNA"/>
</dbReference>
<reference evidence="8 9" key="1">
    <citation type="journal article" date="2005" name="Proc. Natl. Acad. Sci. U.S.A.">
        <title>Complete genome sequence of the probiotic lactic acid bacterium Lactobacillus acidophilus NCFM.</title>
        <authorList>
            <person name="Altermann E."/>
            <person name="Russell W.M."/>
            <person name="Azcarate-Peril M.A."/>
            <person name="Barrangou R."/>
            <person name="Buck B.L."/>
            <person name="McAuliffe O."/>
            <person name="Souther N."/>
            <person name="Dobson A."/>
            <person name="Duong T."/>
            <person name="Callanan M."/>
            <person name="Lick S."/>
            <person name="Hamrick A."/>
            <person name="Cano R."/>
            <person name="Klaenhammer T.R."/>
        </authorList>
    </citation>
    <scope>NUCLEOTIDE SEQUENCE [LARGE SCALE GENOMIC DNA]</scope>
    <source>
        <strain evidence="9">ATCC 700396 / NCK56 / N2 / NCFM</strain>
    </source>
</reference>
<evidence type="ECO:0000256" key="3">
    <source>
        <dbReference type="ARBA" id="ARBA00022729"/>
    </source>
</evidence>
<feature type="compositionally biased region" description="Low complexity" evidence="5">
    <location>
        <begin position="1672"/>
        <end position="1682"/>
    </location>
</feature>
<feature type="region of interest" description="Disordered" evidence="5">
    <location>
        <begin position="2458"/>
        <end position="2622"/>
    </location>
</feature>
<dbReference type="Gene3D" id="3.10.20.470">
    <property type="match status" value="4"/>
</dbReference>
<evidence type="ECO:0000313" key="9">
    <source>
        <dbReference type="Proteomes" id="UP000006381"/>
    </source>
</evidence>
<feature type="compositionally biased region" description="Low complexity" evidence="5">
    <location>
        <begin position="2219"/>
        <end position="2231"/>
    </location>
</feature>
<evidence type="ECO:0000256" key="6">
    <source>
        <dbReference type="SAM" id="Phobius"/>
    </source>
</evidence>
<dbReference type="STRING" id="272621.LBA1019"/>
<dbReference type="OrthoDB" id="2330182at2"/>
<dbReference type="SMR" id="Q5FKA6"/>
<feature type="region of interest" description="Disordered" evidence="5">
    <location>
        <begin position="1826"/>
        <end position="1845"/>
    </location>
</feature>
<feature type="transmembrane region" description="Helical" evidence="6">
    <location>
        <begin position="21"/>
        <end position="43"/>
    </location>
</feature>
<proteinExistence type="predicted"/>
<dbReference type="InterPro" id="IPR019931">
    <property type="entry name" value="LPXTG_anchor"/>
</dbReference>
<dbReference type="KEGG" id="lac:LBA1019"/>
<feature type="compositionally biased region" description="Low complexity" evidence="5">
    <location>
        <begin position="173"/>
        <end position="196"/>
    </location>
</feature>
<keyword evidence="6" id="KW-1133">Transmembrane helix</keyword>
<keyword evidence="6" id="KW-0472">Membrane</keyword>
<dbReference type="Pfam" id="PF17966">
    <property type="entry name" value="Muc_B2"/>
    <property type="match status" value="6"/>
</dbReference>
<feature type="compositionally biased region" description="Polar residues" evidence="5">
    <location>
        <begin position="129"/>
        <end position="147"/>
    </location>
</feature>
<keyword evidence="1" id="KW-0134">Cell wall</keyword>
<dbReference type="eggNOG" id="COG3266">
    <property type="taxonomic scope" value="Bacteria"/>
</dbReference>
<keyword evidence="9" id="KW-1185">Reference proteome</keyword>